<evidence type="ECO:0000256" key="11">
    <source>
        <dbReference type="ARBA" id="ARBA00065134"/>
    </source>
</evidence>
<dbReference type="STRING" id="307972.A0A2G8JZS1"/>
<evidence type="ECO:0000313" key="14">
    <source>
        <dbReference type="EMBL" id="PIK41256.1"/>
    </source>
</evidence>
<evidence type="ECO:0000256" key="2">
    <source>
        <dbReference type="ARBA" id="ARBA00004496"/>
    </source>
</evidence>
<dbReference type="EMBL" id="MRZV01001036">
    <property type="protein sequence ID" value="PIK41256.1"/>
    <property type="molecule type" value="Genomic_DNA"/>
</dbReference>
<comment type="function">
    <text evidence="10">S-adenosyl-L-methionine-dependent methyltransferase that mediates N(3)-methylcytidine modification of residue 32 of the tRNA anticodon loop of tRNA(Ser), including tRNA(Ser)(UGA) and tRNA(Ser)(GCU). Interaction with SARS1/SerRS is required for N(3)-methylcytidine methylation.</text>
</comment>
<evidence type="ECO:0000256" key="5">
    <source>
        <dbReference type="ARBA" id="ARBA00022603"/>
    </source>
</evidence>
<dbReference type="PIRSF" id="PIRSF037755">
    <property type="entry name" value="Mettl2_prd"/>
    <property type="match status" value="1"/>
</dbReference>
<feature type="domain" description="Methyltransferase type 12" evidence="13">
    <location>
        <begin position="95"/>
        <end position="196"/>
    </location>
</feature>
<dbReference type="OrthoDB" id="417697at2759"/>
<comment type="catalytic activity">
    <reaction evidence="9">
        <text>cytidine(32) in tRNA(Ser) + S-adenosyl-L-methionine = N(3)-methylcytidine(32) in tRNA(Ser) + S-adenosyl-L-homocysteine + H(+)</text>
        <dbReference type="Rhea" id="RHEA:50956"/>
        <dbReference type="Rhea" id="RHEA-COMP:12849"/>
        <dbReference type="Rhea" id="RHEA-COMP:12851"/>
        <dbReference type="ChEBI" id="CHEBI:15378"/>
        <dbReference type="ChEBI" id="CHEBI:57856"/>
        <dbReference type="ChEBI" id="CHEBI:59789"/>
        <dbReference type="ChEBI" id="CHEBI:74894"/>
        <dbReference type="ChEBI" id="CHEBI:82748"/>
    </reaction>
    <physiologicalReaction direction="left-to-right" evidence="9">
        <dbReference type="Rhea" id="RHEA:50957"/>
    </physiologicalReaction>
</comment>
<name>A0A2G8JZS1_STIJA</name>
<evidence type="ECO:0000256" key="4">
    <source>
        <dbReference type="ARBA" id="ARBA00022490"/>
    </source>
</evidence>
<evidence type="ECO:0000313" key="15">
    <source>
        <dbReference type="Proteomes" id="UP000230750"/>
    </source>
</evidence>
<keyword evidence="5 12" id="KW-0489">Methyltransferase</keyword>
<dbReference type="Pfam" id="PF08242">
    <property type="entry name" value="Methyltransf_12"/>
    <property type="match status" value="1"/>
</dbReference>
<reference evidence="14 15" key="1">
    <citation type="journal article" date="2017" name="PLoS Biol.">
        <title>The sea cucumber genome provides insights into morphological evolution and visceral regeneration.</title>
        <authorList>
            <person name="Zhang X."/>
            <person name="Sun L."/>
            <person name="Yuan J."/>
            <person name="Sun Y."/>
            <person name="Gao Y."/>
            <person name="Zhang L."/>
            <person name="Li S."/>
            <person name="Dai H."/>
            <person name="Hamel J.F."/>
            <person name="Liu C."/>
            <person name="Yu Y."/>
            <person name="Liu S."/>
            <person name="Lin W."/>
            <person name="Guo K."/>
            <person name="Jin S."/>
            <person name="Xu P."/>
            <person name="Storey K.B."/>
            <person name="Huan P."/>
            <person name="Zhang T."/>
            <person name="Zhou Y."/>
            <person name="Zhang J."/>
            <person name="Lin C."/>
            <person name="Li X."/>
            <person name="Xing L."/>
            <person name="Huo D."/>
            <person name="Sun M."/>
            <person name="Wang L."/>
            <person name="Mercier A."/>
            <person name="Li F."/>
            <person name="Yang H."/>
            <person name="Xiang J."/>
        </authorList>
    </citation>
    <scope>NUCLEOTIDE SEQUENCE [LARGE SCALE GENOMIC DNA]</scope>
    <source>
        <strain evidence="14">Shaxun</strain>
        <tissue evidence="14">Muscle</tissue>
    </source>
</reference>
<dbReference type="CDD" id="cd02440">
    <property type="entry name" value="AdoMet_MTases"/>
    <property type="match status" value="1"/>
</dbReference>
<protein>
    <recommendedName>
        <fullName evidence="12">tRNA N(3)-methylcytidine methyltransferase</fullName>
        <ecNumber evidence="12">2.1.1.-</ecNumber>
    </recommendedName>
</protein>
<evidence type="ECO:0000256" key="9">
    <source>
        <dbReference type="ARBA" id="ARBA00050646"/>
    </source>
</evidence>
<comment type="caution">
    <text evidence="14">The sequence shown here is derived from an EMBL/GenBank/DDBJ whole genome shotgun (WGS) entry which is preliminary data.</text>
</comment>
<dbReference type="InterPro" id="IPR029063">
    <property type="entry name" value="SAM-dependent_MTases_sf"/>
</dbReference>
<dbReference type="GO" id="GO:0030488">
    <property type="term" value="P:tRNA methylation"/>
    <property type="evidence" value="ECO:0007669"/>
    <property type="project" value="UniProtKB-ARBA"/>
</dbReference>
<dbReference type="Gene3D" id="3.40.50.150">
    <property type="entry name" value="Vaccinia Virus protein VP39"/>
    <property type="match status" value="1"/>
</dbReference>
<evidence type="ECO:0000256" key="10">
    <source>
        <dbReference type="ARBA" id="ARBA00058280"/>
    </source>
</evidence>
<dbReference type="AlphaFoldDB" id="A0A2G8JZS1"/>
<evidence type="ECO:0000256" key="7">
    <source>
        <dbReference type="ARBA" id="ARBA00022694"/>
    </source>
</evidence>
<keyword evidence="8" id="KW-0539">Nucleus</keyword>
<dbReference type="PANTHER" id="PTHR22809">
    <property type="entry name" value="METHYLTRANSFERASE-RELATED"/>
    <property type="match status" value="1"/>
</dbReference>
<dbReference type="GO" id="GO:0005737">
    <property type="term" value="C:cytoplasm"/>
    <property type="evidence" value="ECO:0007669"/>
    <property type="project" value="UniProtKB-SubCell"/>
</dbReference>
<sequence length="281" mass="32308">MEEKKKLQDVSRQNSSIEARVLTVEETERLKKDDVLVSEFKQNKLEKEAKKNWDLFYKRNSTNFFKDRHWISREFAELLSGASEKVEPSERLTLLEVGCGVGNLVFPILKENPLLFAYACDFSPRAVQFVKENEDYKPDRIKAFQCDLTEDDLMEEIPPESVDLVTMVFVLSAIHPDKMLSSIQNISSVLKPGGMVLFRDYGLNDHAMLRFSKGHKLADSFYVRQDGTRAFFFSLVFLAKLFSDAGFEVAANEYVLRETVNKKEGLCVPRVFVQGKFFKKG</sequence>
<dbReference type="PANTHER" id="PTHR22809:SF5">
    <property type="entry name" value="TRNA N(3)-METHYLCYTIDINE METHYLTRANSFERASE METTL6"/>
    <property type="match status" value="1"/>
</dbReference>
<evidence type="ECO:0000256" key="1">
    <source>
        <dbReference type="ARBA" id="ARBA00004123"/>
    </source>
</evidence>
<keyword evidence="7" id="KW-0819">tRNA processing</keyword>
<evidence type="ECO:0000256" key="6">
    <source>
        <dbReference type="ARBA" id="ARBA00022679"/>
    </source>
</evidence>
<accession>A0A2G8JZS1</accession>
<keyword evidence="6 12" id="KW-0808">Transferase</keyword>
<keyword evidence="15" id="KW-1185">Reference proteome</keyword>
<evidence type="ECO:0000256" key="12">
    <source>
        <dbReference type="PIRNR" id="PIRNR037755"/>
    </source>
</evidence>
<dbReference type="SUPFAM" id="SSF53335">
    <property type="entry name" value="S-adenosyl-L-methionine-dependent methyltransferases"/>
    <property type="match status" value="1"/>
</dbReference>
<proteinExistence type="inferred from homology"/>
<dbReference type="GO" id="GO:0005634">
    <property type="term" value="C:nucleus"/>
    <property type="evidence" value="ECO:0007669"/>
    <property type="project" value="UniProtKB-SubCell"/>
</dbReference>
<evidence type="ECO:0000259" key="13">
    <source>
        <dbReference type="Pfam" id="PF08242"/>
    </source>
</evidence>
<keyword evidence="4" id="KW-0963">Cytoplasm</keyword>
<evidence type="ECO:0000256" key="3">
    <source>
        <dbReference type="ARBA" id="ARBA00009725"/>
    </source>
</evidence>
<organism evidence="14 15">
    <name type="scientific">Stichopus japonicus</name>
    <name type="common">Sea cucumber</name>
    <dbReference type="NCBI Taxonomy" id="307972"/>
    <lineage>
        <taxon>Eukaryota</taxon>
        <taxon>Metazoa</taxon>
        <taxon>Echinodermata</taxon>
        <taxon>Eleutherozoa</taxon>
        <taxon>Echinozoa</taxon>
        <taxon>Holothuroidea</taxon>
        <taxon>Aspidochirotacea</taxon>
        <taxon>Aspidochirotida</taxon>
        <taxon>Stichopodidae</taxon>
        <taxon>Apostichopus</taxon>
    </lineage>
</organism>
<comment type="similarity">
    <text evidence="3 12">Belongs to the methyltransferase superfamily. METL family.</text>
</comment>
<comment type="subunit">
    <text evidence="11">Monomer. Interacts with SARS1/SerRS; interaction is mediated via tRNA(Ser) and is required for N(3)-methylcytidine methylation.</text>
</comment>
<dbReference type="EC" id="2.1.1.-" evidence="12"/>
<evidence type="ECO:0000256" key="8">
    <source>
        <dbReference type="ARBA" id="ARBA00023242"/>
    </source>
</evidence>
<gene>
    <name evidence="14" type="ORF">BSL78_21895</name>
</gene>
<dbReference type="InterPro" id="IPR013217">
    <property type="entry name" value="Methyltransf_12"/>
</dbReference>
<dbReference type="InterPro" id="IPR026113">
    <property type="entry name" value="METTL2/6/8-like"/>
</dbReference>
<dbReference type="GO" id="GO:0052735">
    <property type="term" value="F:tRNA (cytidine-3-)-methyltransferase activity"/>
    <property type="evidence" value="ECO:0007669"/>
    <property type="project" value="UniProtKB-ARBA"/>
</dbReference>
<dbReference type="FunFam" id="3.40.50.150:FF:000279">
    <property type="entry name" value="Methyltransferase-like protein"/>
    <property type="match status" value="1"/>
</dbReference>
<dbReference type="Proteomes" id="UP000230750">
    <property type="component" value="Unassembled WGS sequence"/>
</dbReference>
<comment type="subcellular location">
    <subcellularLocation>
        <location evidence="2">Cytoplasm</location>
    </subcellularLocation>
    <subcellularLocation>
        <location evidence="1">Nucleus</location>
    </subcellularLocation>
</comment>